<organism evidence="6 7">
    <name type="scientific">Canna indica</name>
    <name type="common">Indian-shot</name>
    <dbReference type="NCBI Taxonomy" id="4628"/>
    <lineage>
        <taxon>Eukaryota</taxon>
        <taxon>Viridiplantae</taxon>
        <taxon>Streptophyta</taxon>
        <taxon>Embryophyta</taxon>
        <taxon>Tracheophyta</taxon>
        <taxon>Spermatophyta</taxon>
        <taxon>Magnoliopsida</taxon>
        <taxon>Liliopsida</taxon>
        <taxon>Zingiberales</taxon>
        <taxon>Cannaceae</taxon>
        <taxon>Canna</taxon>
    </lineage>
</organism>
<feature type="transmembrane region" description="Helical" evidence="5">
    <location>
        <begin position="122"/>
        <end position="143"/>
    </location>
</feature>
<evidence type="ECO:0000313" key="6">
    <source>
        <dbReference type="EMBL" id="WOL19173.1"/>
    </source>
</evidence>
<dbReference type="Pfam" id="PF00067">
    <property type="entry name" value="p450"/>
    <property type="match status" value="1"/>
</dbReference>
<keyword evidence="7" id="KW-1185">Reference proteome</keyword>
<evidence type="ECO:0000256" key="4">
    <source>
        <dbReference type="ARBA" id="ARBA00023004"/>
    </source>
</evidence>
<dbReference type="GO" id="GO:0016705">
    <property type="term" value="F:oxidoreductase activity, acting on paired donors, with incorporation or reduction of molecular oxygen"/>
    <property type="evidence" value="ECO:0007669"/>
    <property type="project" value="InterPro"/>
</dbReference>
<dbReference type="InterPro" id="IPR036396">
    <property type="entry name" value="Cyt_P450_sf"/>
</dbReference>
<dbReference type="SUPFAM" id="SSF48264">
    <property type="entry name" value="Cytochrome P450"/>
    <property type="match status" value="1"/>
</dbReference>
<keyword evidence="5" id="KW-1133">Transmembrane helix</keyword>
<protein>
    <submittedName>
        <fullName evidence="6">Cytochrome P450</fullName>
    </submittedName>
</protein>
<dbReference type="GO" id="GO:0020037">
    <property type="term" value="F:heme binding"/>
    <property type="evidence" value="ECO:0007669"/>
    <property type="project" value="InterPro"/>
</dbReference>
<dbReference type="Gene3D" id="1.10.630.10">
    <property type="entry name" value="Cytochrome P450"/>
    <property type="match status" value="1"/>
</dbReference>
<evidence type="ECO:0000313" key="7">
    <source>
        <dbReference type="Proteomes" id="UP001327560"/>
    </source>
</evidence>
<sequence>MRSTMDSIFKVGFNVDLDTLSMLSEEGRAFAKAFDESSDLILWRYADISWKIKRFLNIGSEATLRKNIQVTDEFVYQLIRNTEELFSEQQNCVMAKQDMLSRFLVEREKDPKKMDSKYLRDIILNIIIAGRDTTAITLSWFFYMLCKHPSLQEKVAQEVKEATEADDSSMDITGFTSTLTEEALNKMQFLQAALTETLRLYPAIPEVVF</sequence>
<reference evidence="6 7" key="1">
    <citation type="submission" date="2023-10" db="EMBL/GenBank/DDBJ databases">
        <title>Chromosome-scale genome assembly provides insights into flower coloration mechanisms of Canna indica.</title>
        <authorList>
            <person name="Li C."/>
        </authorList>
    </citation>
    <scope>NUCLEOTIDE SEQUENCE [LARGE SCALE GENOMIC DNA]</scope>
    <source>
        <tissue evidence="6">Flower</tissue>
    </source>
</reference>
<dbReference type="InterPro" id="IPR001128">
    <property type="entry name" value="Cyt_P450"/>
</dbReference>
<dbReference type="EMBL" id="CP136898">
    <property type="protein sequence ID" value="WOL19173.1"/>
    <property type="molecule type" value="Genomic_DNA"/>
</dbReference>
<keyword evidence="5" id="KW-0472">Membrane</keyword>
<dbReference type="AlphaFoldDB" id="A0AAQ3L1S6"/>
<dbReference type="InterPro" id="IPR002401">
    <property type="entry name" value="Cyt_P450_E_grp-I"/>
</dbReference>
<dbReference type="Proteomes" id="UP001327560">
    <property type="component" value="Chromosome 9"/>
</dbReference>
<keyword evidence="4" id="KW-0408">Iron</keyword>
<evidence type="ECO:0000256" key="5">
    <source>
        <dbReference type="SAM" id="Phobius"/>
    </source>
</evidence>
<dbReference type="PRINTS" id="PR00385">
    <property type="entry name" value="P450"/>
</dbReference>
<evidence type="ECO:0000256" key="3">
    <source>
        <dbReference type="ARBA" id="ARBA00023002"/>
    </source>
</evidence>
<evidence type="ECO:0000256" key="2">
    <source>
        <dbReference type="ARBA" id="ARBA00022723"/>
    </source>
</evidence>
<dbReference type="PANTHER" id="PTHR24296">
    <property type="entry name" value="CYTOCHROME P450"/>
    <property type="match status" value="1"/>
</dbReference>
<keyword evidence="2" id="KW-0479">Metal-binding</keyword>
<comment type="similarity">
    <text evidence="1">Belongs to the cytochrome P450 family.</text>
</comment>
<accession>A0AAQ3L1S6</accession>
<dbReference type="GO" id="GO:0004497">
    <property type="term" value="F:monooxygenase activity"/>
    <property type="evidence" value="ECO:0007669"/>
    <property type="project" value="InterPro"/>
</dbReference>
<proteinExistence type="inferred from homology"/>
<keyword evidence="5" id="KW-0812">Transmembrane</keyword>
<dbReference type="PRINTS" id="PR00463">
    <property type="entry name" value="EP450I"/>
</dbReference>
<dbReference type="GO" id="GO:0005506">
    <property type="term" value="F:iron ion binding"/>
    <property type="evidence" value="ECO:0007669"/>
    <property type="project" value="InterPro"/>
</dbReference>
<keyword evidence="3" id="KW-0560">Oxidoreductase</keyword>
<name>A0AAQ3L1S6_9LILI</name>
<gene>
    <name evidence="6" type="ORF">Cni_G27970</name>
</gene>
<evidence type="ECO:0000256" key="1">
    <source>
        <dbReference type="ARBA" id="ARBA00010617"/>
    </source>
</evidence>